<keyword evidence="1" id="KW-0812">Transmembrane</keyword>
<keyword evidence="1" id="KW-1133">Transmembrane helix</keyword>
<keyword evidence="1" id="KW-0472">Membrane</keyword>
<accession>A0A841L9S4</accession>
<feature type="transmembrane region" description="Helical" evidence="1">
    <location>
        <begin position="39"/>
        <end position="56"/>
    </location>
</feature>
<keyword evidence="3" id="KW-1185">Reference proteome</keyword>
<dbReference type="EMBL" id="JACIIV010000018">
    <property type="protein sequence ID" value="MBB6228391.1"/>
    <property type="molecule type" value="Genomic_DNA"/>
</dbReference>
<dbReference type="RefSeq" id="WP_184200637.1">
    <property type="nucleotide sequence ID" value="NZ_BMOX01000022.1"/>
</dbReference>
<evidence type="ECO:0000313" key="2">
    <source>
        <dbReference type="EMBL" id="MBB6228391.1"/>
    </source>
</evidence>
<comment type="caution">
    <text evidence="2">The sequence shown here is derived from an EMBL/GenBank/DDBJ whole genome shotgun (WGS) entry which is preliminary data.</text>
</comment>
<dbReference type="Proteomes" id="UP000538147">
    <property type="component" value="Unassembled WGS sequence"/>
</dbReference>
<dbReference type="AlphaFoldDB" id="A0A841L9S4"/>
<gene>
    <name evidence="2" type="ORF">FHS79_002576</name>
</gene>
<protein>
    <submittedName>
        <fullName evidence="2">Uncharacterized protein</fullName>
    </submittedName>
</protein>
<reference evidence="2 3" key="1">
    <citation type="submission" date="2020-08" db="EMBL/GenBank/DDBJ databases">
        <title>Genomic Encyclopedia of Type Strains, Phase IV (KMG-IV): sequencing the most valuable type-strain genomes for metagenomic binning, comparative biology and taxonomic classification.</title>
        <authorList>
            <person name="Goeker M."/>
        </authorList>
    </citation>
    <scope>NUCLEOTIDE SEQUENCE [LARGE SCALE GENOMIC DNA]</scope>
    <source>
        <strain evidence="2 3">DSM 102189</strain>
    </source>
</reference>
<evidence type="ECO:0000256" key="1">
    <source>
        <dbReference type="SAM" id="Phobius"/>
    </source>
</evidence>
<sequence>MLDTSNAMLTLAMLAAFALILGGLWLFRAPGGNRVKAGLMIGAGLVTIFNVWINTLPTPAPPTPSGQVPT</sequence>
<evidence type="ECO:0000313" key="3">
    <source>
        <dbReference type="Proteomes" id="UP000538147"/>
    </source>
</evidence>
<organism evidence="2 3">
    <name type="scientific">Polymorphobacter multimanifer</name>
    <dbReference type="NCBI Taxonomy" id="1070431"/>
    <lineage>
        <taxon>Bacteria</taxon>
        <taxon>Pseudomonadati</taxon>
        <taxon>Pseudomonadota</taxon>
        <taxon>Alphaproteobacteria</taxon>
        <taxon>Sphingomonadales</taxon>
        <taxon>Sphingosinicellaceae</taxon>
        <taxon>Polymorphobacter</taxon>
    </lineage>
</organism>
<feature type="transmembrane region" description="Helical" evidence="1">
    <location>
        <begin position="6"/>
        <end position="27"/>
    </location>
</feature>
<name>A0A841L9S4_9SPHN</name>
<proteinExistence type="predicted"/>